<dbReference type="PROSITE" id="PS00640">
    <property type="entry name" value="THIOL_PROTEASE_ASN"/>
    <property type="match status" value="1"/>
</dbReference>
<dbReference type="Proteomes" id="UP000663870">
    <property type="component" value="Unassembled WGS sequence"/>
</dbReference>
<organism evidence="10 12">
    <name type="scientific">Rotaria sordida</name>
    <dbReference type="NCBI Taxonomy" id="392033"/>
    <lineage>
        <taxon>Eukaryota</taxon>
        <taxon>Metazoa</taxon>
        <taxon>Spiralia</taxon>
        <taxon>Gnathifera</taxon>
        <taxon>Rotifera</taxon>
        <taxon>Eurotatoria</taxon>
        <taxon>Bdelloidea</taxon>
        <taxon>Philodinida</taxon>
        <taxon>Philodinidae</taxon>
        <taxon>Rotaria</taxon>
    </lineage>
</organism>
<dbReference type="SMART" id="SM00848">
    <property type="entry name" value="Inhibitor_I29"/>
    <property type="match status" value="1"/>
</dbReference>
<dbReference type="SMART" id="SM00645">
    <property type="entry name" value="Pept_C1"/>
    <property type="match status" value="1"/>
</dbReference>
<keyword evidence="7" id="KW-0732">Signal</keyword>
<evidence type="ECO:0000313" key="12">
    <source>
        <dbReference type="Proteomes" id="UP000663854"/>
    </source>
</evidence>
<dbReference type="Pfam" id="PF00112">
    <property type="entry name" value="Peptidase_C1"/>
    <property type="match status" value="1"/>
</dbReference>
<dbReference type="AlphaFoldDB" id="A0A814KX67"/>
<dbReference type="EMBL" id="CAJNOL010000871">
    <property type="protein sequence ID" value="CAF1224815.1"/>
    <property type="molecule type" value="Genomic_DNA"/>
</dbReference>
<dbReference type="PROSITE" id="PS00139">
    <property type="entry name" value="THIOL_PROTEASE_CYS"/>
    <property type="match status" value="1"/>
</dbReference>
<dbReference type="Proteomes" id="UP000663854">
    <property type="component" value="Unassembled WGS sequence"/>
</dbReference>
<dbReference type="InterPro" id="IPR013128">
    <property type="entry name" value="Peptidase_C1A"/>
</dbReference>
<feature type="chain" id="PRO_5036225062" evidence="7">
    <location>
        <begin position="20"/>
        <end position="334"/>
    </location>
</feature>
<dbReference type="CDD" id="cd02248">
    <property type="entry name" value="Peptidase_C1A"/>
    <property type="match status" value="1"/>
</dbReference>
<dbReference type="PRINTS" id="PR00705">
    <property type="entry name" value="PAPAIN"/>
</dbReference>
<dbReference type="InterPro" id="IPR000169">
    <property type="entry name" value="Pept_cys_AS"/>
</dbReference>
<name>A0A814KX67_9BILA</name>
<sequence>MQSISVLTIVVLTISCTLARDVKLNQQWNLWKEAHNKHYSNAEEHLRRAIWENNLKIVEQHNLQADLGIHTYWLGMNKYADLTVDEFVKILDGFSSKMQEQRRQSYQTFTSDPNVELPDTVDWRKKGDVVPVKNQGQCGACWAFSAVGSIESAYAIKTGKLVSLSEQQLVDCSGTYGNMGCNGGLMDQAFEYVIGVGGIETEDSYPYEAIDKRCVFNTSKVVVKVCGFIDIRSKDEAALQQAVATIGPISVAIDASHSSFQLYERGVYNEPACSQTQLDHGVLVIGYGIDSGKKYWLVKNSWSTSWGDHGYIKMTRNKNNQCGIATMASYPIIC</sequence>
<dbReference type="EMBL" id="CAJNOH010000491">
    <property type="protein sequence ID" value="CAF1056539.1"/>
    <property type="molecule type" value="Genomic_DNA"/>
</dbReference>
<reference evidence="10" key="1">
    <citation type="submission" date="2021-02" db="EMBL/GenBank/DDBJ databases">
        <authorList>
            <person name="Nowell W R."/>
        </authorList>
    </citation>
    <scope>NUCLEOTIDE SEQUENCE</scope>
</reference>
<keyword evidence="6" id="KW-1015">Disulfide bond</keyword>
<dbReference type="SUPFAM" id="SSF54001">
    <property type="entry name" value="Cysteine proteinases"/>
    <property type="match status" value="1"/>
</dbReference>
<dbReference type="InterPro" id="IPR039417">
    <property type="entry name" value="Peptidase_C1A_papain-like"/>
</dbReference>
<keyword evidence="2" id="KW-0645">Protease</keyword>
<feature type="domain" description="Peptidase C1A papain C-terminal" evidence="8">
    <location>
        <begin position="117"/>
        <end position="332"/>
    </location>
</feature>
<feature type="domain" description="Cathepsin propeptide inhibitor" evidence="9">
    <location>
        <begin position="28"/>
        <end position="87"/>
    </location>
</feature>
<evidence type="ECO:0000313" key="13">
    <source>
        <dbReference type="Proteomes" id="UP000663870"/>
    </source>
</evidence>
<evidence type="ECO:0000256" key="3">
    <source>
        <dbReference type="ARBA" id="ARBA00022801"/>
    </source>
</evidence>
<dbReference type="PROSITE" id="PS00639">
    <property type="entry name" value="THIOL_PROTEASE_HIS"/>
    <property type="match status" value="1"/>
</dbReference>
<dbReference type="InterPro" id="IPR013201">
    <property type="entry name" value="Prot_inhib_I29"/>
</dbReference>
<keyword evidence="5" id="KW-0865">Zymogen</keyword>
<evidence type="ECO:0000256" key="7">
    <source>
        <dbReference type="SAM" id="SignalP"/>
    </source>
</evidence>
<dbReference type="InterPro" id="IPR025660">
    <property type="entry name" value="Pept_his_AS"/>
</dbReference>
<dbReference type="InterPro" id="IPR025661">
    <property type="entry name" value="Pept_asp_AS"/>
</dbReference>
<dbReference type="FunFam" id="3.90.70.10:FF:000006">
    <property type="entry name" value="Cathepsin S"/>
    <property type="match status" value="1"/>
</dbReference>
<dbReference type="GO" id="GO:0008234">
    <property type="term" value="F:cysteine-type peptidase activity"/>
    <property type="evidence" value="ECO:0007669"/>
    <property type="project" value="UniProtKB-KW"/>
</dbReference>
<evidence type="ECO:0000256" key="4">
    <source>
        <dbReference type="ARBA" id="ARBA00022807"/>
    </source>
</evidence>
<dbReference type="Pfam" id="PF08246">
    <property type="entry name" value="Inhibitor_I29"/>
    <property type="match status" value="1"/>
</dbReference>
<dbReference type="PANTHER" id="PTHR12411">
    <property type="entry name" value="CYSTEINE PROTEASE FAMILY C1-RELATED"/>
    <property type="match status" value="1"/>
</dbReference>
<evidence type="ECO:0000259" key="8">
    <source>
        <dbReference type="SMART" id="SM00645"/>
    </source>
</evidence>
<evidence type="ECO:0000256" key="6">
    <source>
        <dbReference type="ARBA" id="ARBA00023157"/>
    </source>
</evidence>
<evidence type="ECO:0000313" key="11">
    <source>
        <dbReference type="EMBL" id="CAF1224815.1"/>
    </source>
</evidence>
<evidence type="ECO:0000256" key="2">
    <source>
        <dbReference type="ARBA" id="ARBA00022670"/>
    </source>
</evidence>
<comment type="caution">
    <text evidence="10">The sequence shown here is derived from an EMBL/GenBank/DDBJ whole genome shotgun (WGS) entry which is preliminary data.</text>
</comment>
<accession>A0A814KX67</accession>
<gene>
    <name evidence="11" type="ORF">JXQ802_LOCUS25625</name>
    <name evidence="10" type="ORF">PYM288_LOCUS17423</name>
</gene>
<evidence type="ECO:0000256" key="1">
    <source>
        <dbReference type="ARBA" id="ARBA00008455"/>
    </source>
</evidence>
<protein>
    <submittedName>
        <fullName evidence="10">Uncharacterized protein</fullName>
    </submittedName>
</protein>
<keyword evidence="13" id="KW-1185">Reference proteome</keyword>
<dbReference type="InterPro" id="IPR038765">
    <property type="entry name" value="Papain-like_cys_pep_sf"/>
</dbReference>
<proteinExistence type="inferred from homology"/>
<dbReference type="InterPro" id="IPR000668">
    <property type="entry name" value="Peptidase_C1A_C"/>
</dbReference>
<keyword evidence="3" id="KW-0378">Hydrolase</keyword>
<evidence type="ECO:0000256" key="5">
    <source>
        <dbReference type="ARBA" id="ARBA00023145"/>
    </source>
</evidence>
<keyword evidence="4" id="KW-0788">Thiol protease</keyword>
<evidence type="ECO:0000313" key="10">
    <source>
        <dbReference type="EMBL" id="CAF1056539.1"/>
    </source>
</evidence>
<comment type="similarity">
    <text evidence="1">Belongs to the peptidase C1 family.</text>
</comment>
<evidence type="ECO:0000259" key="9">
    <source>
        <dbReference type="SMART" id="SM00848"/>
    </source>
</evidence>
<dbReference type="GO" id="GO:0006508">
    <property type="term" value="P:proteolysis"/>
    <property type="evidence" value="ECO:0007669"/>
    <property type="project" value="UniProtKB-KW"/>
</dbReference>
<dbReference type="Gene3D" id="3.90.70.10">
    <property type="entry name" value="Cysteine proteinases"/>
    <property type="match status" value="1"/>
</dbReference>
<feature type="signal peptide" evidence="7">
    <location>
        <begin position="1"/>
        <end position="19"/>
    </location>
</feature>